<dbReference type="Gene3D" id="1.20.120.450">
    <property type="entry name" value="dinb family like domain"/>
    <property type="match status" value="1"/>
</dbReference>
<reference evidence="1 2" key="1">
    <citation type="submission" date="2023-07" db="EMBL/GenBank/DDBJ databases">
        <title>Sequencing the genomes of 1000 actinobacteria strains.</title>
        <authorList>
            <person name="Klenk H.-P."/>
        </authorList>
    </citation>
    <scope>NUCLEOTIDE SEQUENCE [LARGE SCALE GENOMIC DNA]</scope>
    <source>
        <strain evidence="1 2">DSM 19426</strain>
    </source>
</reference>
<protein>
    <submittedName>
        <fullName evidence="1">Damage-inducible protein DinB</fullName>
    </submittedName>
</protein>
<proteinExistence type="predicted"/>
<evidence type="ECO:0000313" key="2">
    <source>
        <dbReference type="Proteomes" id="UP001183648"/>
    </source>
</evidence>
<gene>
    <name evidence="1" type="ORF">J2S63_004023</name>
</gene>
<dbReference type="InterPro" id="IPR007061">
    <property type="entry name" value="MST-like"/>
</dbReference>
<organism evidence="1 2">
    <name type="scientific">Nocardioides marmoribigeumensis</name>
    <dbReference type="NCBI Taxonomy" id="433649"/>
    <lineage>
        <taxon>Bacteria</taxon>
        <taxon>Bacillati</taxon>
        <taxon>Actinomycetota</taxon>
        <taxon>Actinomycetes</taxon>
        <taxon>Propionibacteriales</taxon>
        <taxon>Nocardioidaceae</taxon>
        <taxon>Nocardioides</taxon>
    </lineage>
</organism>
<dbReference type="Proteomes" id="UP001183648">
    <property type="component" value="Unassembled WGS sequence"/>
</dbReference>
<accession>A0ABU2C1F4</accession>
<sequence length="195" mass="22558">MPDALDDLTILRTYLQRARETVLWKLEGLSERDVRRPLTPTGTNLLGVVKHLASVDVEYLGSCFGHPWPEPMPWMAEDGEHNADMWATREESREWVVDLYRRVWQHGDHTLATVGLDDLGEVPWWPEERRHPSLRRVLVHVVAETNRHAGQMDILREQLDGPVGMLRTAPNLPPEDEAWWEAYRARLQAVADEFA</sequence>
<evidence type="ECO:0000313" key="1">
    <source>
        <dbReference type="EMBL" id="MDR7364470.1"/>
    </source>
</evidence>
<dbReference type="RefSeq" id="WP_310306155.1">
    <property type="nucleotide sequence ID" value="NZ_BAAAPS010000006.1"/>
</dbReference>
<dbReference type="EMBL" id="JAVDYG010000001">
    <property type="protein sequence ID" value="MDR7364470.1"/>
    <property type="molecule type" value="Genomic_DNA"/>
</dbReference>
<comment type="caution">
    <text evidence="1">The sequence shown here is derived from an EMBL/GenBank/DDBJ whole genome shotgun (WGS) entry which is preliminary data.</text>
</comment>
<keyword evidence="2" id="KW-1185">Reference proteome</keyword>
<dbReference type="SUPFAM" id="SSF109854">
    <property type="entry name" value="DinB/YfiT-like putative metalloenzymes"/>
    <property type="match status" value="1"/>
</dbReference>
<dbReference type="Pfam" id="PF04978">
    <property type="entry name" value="MST"/>
    <property type="match status" value="1"/>
</dbReference>
<name>A0ABU2C1F4_9ACTN</name>
<dbReference type="InterPro" id="IPR034660">
    <property type="entry name" value="DinB/YfiT-like"/>
</dbReference>